<feature type="active site" description="Tele-phosphohistidine intermediate" evidence="5">
    <location>
        <position position="28"/>
    </location>
</feature>
<evidence type="ECO:0000256" key="1">
    <source>
        <dbReference type="ARBA" id="ARBA00006717"/>
    </source>
</evidence>
<dbReference type="Pfam" id="PF00300">
    <property type="entry name" value="His_Phos_1"/>
    <property type="match status" value="1"/>
</dbReference>
<feature type="site" description="Transition state stabilizer" evidence="7">
    <location>
        <position position="192"/>
    </location>
</feature>
<evidence type="ECO:0000256" key="5">
    <source>
        <dbReference type="PIRSR" id="PIRSR613078-1"/>
    </source>
</evidence>
<dbReference type="InterPro" id="IPR013078">
    <property type="entry name" value="His_Pase_superF_clade-1"/>
</dbReference>
<name>A0A971CXZ7_9BIFI</name>
<feature type="binding site" evidence="6">
    <location>
        <begin position="40"/>
        <end position="41"/>
    </location>
    <ligand>
        <name>substrate</name>
    </ligand>
</feature>
<keyword evidence="3" id="KW-0324">Glycolysis</keyword>
<dbReference type="SMART" id="SM00855">
    <property type="entry name" value="PGAM"/>
    <property type="match status" value="1"/>
</dbReference>
<accession>A0A971CXZ7</accession>
<dbReference type="Gene3D" id="3.40.50.1240">
    <property type="entry name" value="Phosphoglycerate mutase-like"/>
    <property type="match status" value="1"/>
</dbReference>
<protein>
    <recommendedName>
        <fullName evidence="2">phosphoglycerate mutase (2,3-diphosphoglycerate-dependent)</fullName>
        <ecNumber evidence="2">5.4.2.11</ecNumber>
    </recommendedName>
</protein>
<dbReference type="Proteomes" id="UP000767327">
    <property type="component" value="Unassembled WGS sequence"/>
</dbReference>
<comment type="similarity">
    <text evidence="1">Belongs to the phosphoglycerate mutase family. BPG-dependent PGAM subfamily.</text>
</comment>
<organism evidence="8 9">
    <name type="scientific">Bifidobacterium crudilactis</name>
    <dbReference type="NCBI Taxonomy" id="327277"/>
    <lineage>
        <taxon>Bacteria</taxon>
        <taxon>Bacillati</taxon>
        <taxon>Actinomycetota</taxon>
        <taxon>Actinomycetes</taxon>
        <taxon>Bifidobacteriales</taxon>
        <taxon>Bifidobacteriaceae</taxon>
        <taxon>Bifidobacterium</taxon>
    </lineage>
</organism>
<evidence type="ECO:0000256" key="3">
    <source>
        <dbReference type="ARBA" id="ARBA00023152"/>
    </source>
</evidence>
<dbReference type="InterPro" id="IPR029033">
    <property type="entry name" value="His_PPase_superfam"/>
</dbReference>
<reference evidence="8" key="1">
    <citation type="journal article" date="2020" name="Biotechnol. Biofuels">
        <title>New insights from the biogas microbiome by comprehensive genome-resolved metagenomics of nearly 1600 species originating from multiple anaerobic digesters.</title>
        <authorList>
            <person name="Campanaro S."/>
            <person name="Treu L."/>
            <person name="Rodriguez-R L.M."/>
            <person name="Kovalovszki A."/>
            <person name="Ziels R.M."/>
            <person name="Maus I."/>
            <person name="Zhu X."/>
            <person name="Kougias P.G."/>
            <person name="Basile A."/>
            <person name="Luo G."/>
            <person name="Schluter A."/>
            <person name="Konstantinidis K.T."/>
            <person name="Angelidaki I."/>
        </authorList>
    </citation>
    <scope>NUCLEOTIDE SEQUENCE</scope>
    <source>
        <strain evidence="8">AS01afH2WH_6</strain>
    </source>
</reference>
<feature type="binding site" evidence="6">
    <location>
        <position position="82"/>
    </location>
    <ligand>
        <name>substrate</name>
    </ligand>
</feature>
<feature type="active site" description="Proton donor/acceptor" evidence="5">
    <location>
        <position position="103"/>
    </location>
</feature>
<comment type="caution">
    <text evidence="8">The sequence shown here is derived from an EMBL/GenBank/DDBJ whole genome shotgun (WGS) entry which is preliminary data.</text>
</comment>
<evidence type="ECO:0000256" key="6">
    <source>
        <dbReference type="PIRSR" id="PIRSR613078-2"/>
    </source>
</evidence>
<dbReference type="PANTHER" id="PTHR11931">
    <property type="entry name" value="PHOSPHOGLYCERATE MUTASE"/>
    <property type="match status" value="1"/>
</dbReference>
<evidence type="ECO:0000256" key="7">
    <source>
        <dbReference type="PIRSR" id="PIRSR613078-3"/>
    </source>
</evidence>
<evidence type="ECO:0000256" key="2">
    <source>
        <dbReference type="ARBA" id="ARBA00012028"/>
    </source>
</evidence>
<feature type="binding site" evidence="6">
    <location>
        <begin position="103"/>
        <end position="106"/>
    </location>
    <ligand>
        <name>substrate</name>
    </ligand>
</feature>
<evidence type="ECO:0000313" key="9">
    <source>
        <dbReference type="Proteomes" id="UP000767327"/>
    </source>
</evidence>
<dbReference type="EMBL" id="JAAXZR010000010">
    <property type="protein sequence ID" value="NLT79155.1"/>
    <property type="molecule type" value="Genomic_DNA"/>
</dbReference>
<dbReference type="SUPFAM" id="SSF53254">
    <property type="entry name" value="Phosphoglycerate mutase-like"/>
    <property type="match status" value="1"/>
</dbReference>
<dbReference type="AlphaFoldDB" id="A0A971CXZ7"/>
<reference evidence="8" key="2">
    <citation type="submission" date="2020-01" db="EMBL/GenBank/DDBJ databases">
        <authorList>
            <person name="Campanaro S."/>
        </authorList>
    </citation>
    <scope>NUCLEOTIDE SEQUENCE</scope>
    <source>
        <strain evidence="8">AS01afH2WH_6</strain>
    </source>
</reference>
<proteinExistence type="inferred from homology"/>
<dbReference type="InterPro" id="IPR005952">
    <property type="entry name" value="Phosphogly_mut1"/>
</dbReference>
<dbReference type="GO" id="GO:0004619">
    <property type="term" value="F:phosphoglycerate mutase activity"/>
    <property type="evidence" value="ECO:0007669"/>
    <property type="project" value="UniProtKB-EC"/>
</dbReference>
<dbReference type="GO" id="GO:0006096">
    <property type="term" value="P:glycolytic process"/>
    <property type="evidence" value="ECO:0007669"/>
    <property type="project" value="UniProtKB-KW"/>
</dbReference>
<evidence type="ECO:0000313" key="8">
    <source>
        <dbReference type="EMBL" id="NLT79155.1"/>
    </source>
</evidence>
<gene>
    <name evidence="8" type="ORF">GXW98_02565</name>
</gene>
<dbReference type="CDD" id="cd07067">
    <property type="entry name" value="HP_PGM_like"/>
    <property type="match status" value="1"/>
</dbReference>
<dbReference type="EC" id="5.4.2.11" evidence="2"/>
<evidence type="ECO:0000256" key="4">
    <source>
        <dbReference type="ARBA" id="ARBA00023235"/>
    </source>
</evidence>
<keyword evidence="4" id="KW-0413">Isomerase</keyword>
<dbReference type="RefSeq" id="WP_273172833.1">
    <property type="nucleotide sequence ID" value="NZ_JAAXZR010000010.1"/>
</dbReference>
<sequence>MADSQHDVSNDASTEGPITQGLIVLLRHGQTAWSVSGQHTGRTDIPLTPIGETQAVQAGQRLAAAFGGSFSPDMVYTSPLKRARTTARLAGFHDATVVDGLAEWDYGRAEGRTRDDVAKANGSDWVLWRDGPQSLSERLGGDWDSRLPSGETVHVHNGPGESLEDAAKRASGVLQNVSPLMEQGKVVVMVAHAHILRILTTQWLGLDPHAARLFRLDTAHYSVLSRYRGDNVINHWNC</sequence>